<proteinExistence type="predicted"/>
<dbReference type="Proteomes" id="UP000664534">
    <property type="component" value="Unassembled WGS sequence"/>
</dbReference>
<feature type="region of interest" description="Disordered" evidence="1">
    <location>
        <begin position="30"/>
        <end position="49"/>
    </location>
</feature>
<accession>A0A8H3FY69</accession>
<keyword evidence="3" id="KW-1185">Reference proteome</keyword>
<feature type="region of interest" description="Disordered" evidence="1">
    <location>
        <begin position="263"/>
        <end position="374"/>
    </location>
</feature>
<sequence length="427" mass="46778">MAPVHTVMPGSFAILPPKLDINVGAKSHFFQPPTPSASSSLHRSTASLPAQDVINTTGRKRSRHDSHSSDQATPFKKAPSHASQSMLSCTPSNLDSPSSLSPVPFVNTQYRLAGGLDTPTARLMMDEGGGEYRTSPDLHLRGGYNGFESALDSYFPPYASALSRECNGRPRQHAPPRIQDGLGKAVYNMVSVAGKVWDFCRAATFKGFYAGGGRGYEMKPPSEYGQSMWQEVERDDVFESNLCEKSLVPGCFPEEDFIADYMSQNHTTPPRPAKKIQREKGMAGERSASWVLVSSTSTSRETSPSRLSSRKIPTSNTSTRRPTPKLGGRPVLPASRPSLTSYAGSPGVRCNRSASFASPRSPIRSPKHESPLSAEVQRQAARIRKRELEEDVTLKRFNQQLKAMIKEGKEALGTRFEVLEPVDELYA</sequence>
<evidence type="ECO:0000313" key="3">
    <source>
        <dbReference type="Proteomes" id="UP000664534"/>
    </source>
</evidence>
<feature type="region of interest" description="Disordered" evidence="1">
    <location>
        <begin position="56"/>
        <end position="100"/>
    </location>
</feature>
<gene>
    <name evidence="2" type="ORF">IMSHALPRED_009039</name>
</gene>
<dbReference type="AlphaFoldDB" id="A0A8H3FY69"/>
<protein>
    <submittedName>
        <fullName evidence="2">Uncharacterized protein</fullName>
    </submittedName>
</protein>
<name>A0A8H3FY69_9LECA</name>
<evidence type="ECO:0000313" key="2">
    <source>
        <dbReference type="EMBL" id="CAF9933019.1"/>
    </source>
</evidence>
<dbReference type="EMBL" id="CAJPDT010000068">
    <property type="protein sequence ID" value="CAF9933019.1"/>
    <property type="molecule type" value="Genomic_DNA"/>
</dbReference>
<feature type="compositionally biased region" description="Polar residues" evidence="1">
    <location>
        <begin position="81"/>
        <end position="90"/>
    </location>
</feature>
<feature type="compositionally biased region" description="Low complexity" evidence="1">
    <location>
        <begin position="36"/>
        <end position="48"/>
    </location>
</feature>
<comment type="caution">
    <text evidence="2">The sequence shown here is derived from an EMBL/GenBank/DDBJ whole genome shotgun (WGS) entry which is preliminary data.</text>
</comment>
<evidence type="ECO:0000256" key="1">
    <source>
        <dbReference type="SAM" id="MobiDB-lite"/>
    </source>
</evidence>
<organism evidence="2 3">
    <name type="scientific">Imshaugia aleurites</name>
    <dbReference type="NCBI Taxonomy" id="172621"/>
    <lineage>
        <taxon>Eukaryota</taxon>
        <taxon>Fungi</taxon>
        <taxon>Dikarya</taxon>
        <taxon>Ascomycota</taxon>
        <taxon>Pezizomycotina</taxon>
        <taxon>Lecanoromycetes</taxon>
        <taxon>OSLEUM clade</taxon>
        <taxon>Lecanoromycetidae</taxon>
        <taxon>Lecanorales</taxon>
        <taxon>Lecanorineae</taxon>
        <taxon>Parmeliaceae</taxon>
        <taxon>Imshaugia</taxon>
    </lineage>
</organism>
<feature type="compositionally biased region" description="Low complexity" evidence="1">
    <location>
        <begin position="294"/>
        <end position="307"/>
    </location>
</feature>
<dbReference type="OrthoDB" id="5138418at2759"/>
<feature type="compositionally biased region" description="Low complexity" evidence="1">
    <location>
        <begin position="91"/>
        <end position="100"/>
    </location>
</feature>
<reference evidence="2" key="1">
    <citation type="submission" date="2021-03" db="EMBL/GenBank/DDBJ databases">
        <authorList>
            <person name="Tagirdzhanova G."/>
        </authorList>
    </citation>
    <scope>NUCLEOTIDE SEQUENCE</scope>
</reference>